<evidence type="ECO:0000256" key="2">
    <source>
        <dbReference type="ARBA" id="ARBA00023194"/>
    </source>
</evidence>
<dbReference type="AlphaFoldDB" id="A0A1I5FI31"/>
<gene>
    <name evidence="5" type="ORF">SAMN05216207_103827</name>
</gene>
<dbReference type="OrthoDB" id="3253247at2"/>
<dbReference type="Pfam" id="PF06722">
    <property type="entry name" value="EryCIII-like_C"/>
    <property type="match status" value="1"/>
</dbReference>
<evidence type="ECO:0000313" key="6">
    <source>
        <dbReference type="Proteomes" id="UP000199614"/>
    </source>
</evidence>
<dbReference type="Gene3D" id="3.40.50.2000">
    <property type="entry name" value="Glycogen Phosphorylase B"/>
    <property type="match status" value="2"/>
</dbReference>
<dbReference type="GO" id="GO:0033072">
    <property type="term" value="P:vancomycin biosynthetic process"/>
    <property type="evidence" value="ECO:0007669"/>
    <property type="project" value="UniProtKB-UniPathway"/>
</dbReference>
<keyword evidence="2" id="KW-0045">Antibiotic biosynthesis</keyword>
<dbReference type="GO" id="GO:0008194">
    <property type="term" value="F:UDP-glycosyltransferase activity"/>
    <property type="evidence" value="ECO:0007669"/>
    <property type="project" value="InterPro"/>
</dbReference>
<feature type="domain" description="Glycosyltransferase family 28 N-terminal" evidence="3">
    <location>
        <begin position="3"/>
        <end position="126"/>
    </location>
</feature>
<dbReference type="GO" id="GO:0016758">
    <property type="term" value="F:hexosyltransferase activity"/>
    <property type="evidence" value="ECO:0007669"/>
    <property type="project" value="InterPro"/>
</dbReference>
<dbReference type="Proteomes" id="UP000199614">
    <property type="component" value="Unassembled WGS sequence"/>
</dbReference>
<dbReference type="FunFam" id="3.40.50.2000:FF:000009">
    <property type="entry name" value="Sterol 3-beta-glucosyltransferase UGT80A2"/>
    <property type="match status" value="1"/>
</dbReference>
<name>A0A1I5FI31_PSUAM</name>
<protein>
    <submittedName>
        <fullName evidence="5">UDP:flavonoid glycosyltransferase YjiC, YdhE family</fullName>
    </submittedName>
</protein>
<dbReference type="SUPFAM" id="SSF53756">
    <property type="entry name" value="UDP-Glycosyltransferase/glycogen phosphorylase"/>
    <property type="match status" value="1"/>
</dbReference>
<dbReference type="InterPro" id="IPR002213">
    <property type="entry name" value="UDP_glucos_trans"/>
</dbReference>
<feature type="domain" description="Erythromycin biosynthesis protein CIII-like C-terminal" evidence="4">
    <location>
        <begin position="309"/>
        <end position="405"/>
    </location>
</feature>
<dbReference type="CDD" id="cd03784">
    <property type="entry name" value="GT1_Gtf-like"/>
    <property type="match status" value="1"/>
</dbReference>
<dbReference type="EMBL" id="FOUY01000038">
    <property type="protein sequence ID" value="SFO23293.1"/>
    <property type="molecule type" value="Genomic_DNA"/>
</dbReference>
<dbReference type="Pfam" id="PF03033">
    <property type="entry name" value="Glyco_transf_28"/>
    <property type="match status" value="1"/>
</dbReference>
<evidence type="ECO:0000259" key="3">
    <source>
        <dbReference type="Pfam" id="PF03033"/>
    </source>
</evidence>
<evidence type="ECO:0000313" key="5">
    <source>
        <dbReference type="EMBL" id="SFO23293.1"/>
    </source>
</evidence>
<comment type="pathway">
    <text evidence="1">Antibiotic biosynthesis; vancomycin biosynthesis.</text>
</comment>
<keyword evidence="5" id="KW-0808">Transferase</keyword>
<dbReference type="UniPathway" id="UPA00162"/>
<dbReference type="RefSeq" id="WP_093351931.1">
    <property type="nucleotide sequence ID" value="NZ_FOUY01000038.1"/>
</dbReference>
<proteinExistence type="predicted"/>
<accession>A0A1I5FI31</accession>
<organism evidence="5 6">
    <name type="scientific">Pseudonocardia ammonioxydans</name>
    <dbReference type="NCBI Taxonomy" id="260086"/>
    <lineage>
        <taxon>Bacteria</taxon>
        <taxon>Bacillati</taxon>
        <taxon>Actinomycetota</taxon>
        <taxon>Actinomycetes</taxon>
        <taxon>Pseudonocardiales</taxon>
        <taxon>Pseudonocardiaceae</taxon>
        <taxon>Pseudonocardia</taxon>
    </lineage>
</organism>
<evidence type="ECO:0000259" key="4">
    <source>
        <dbReference type="Pfam" id="PF06722"/>
    </source>
</evidence>
<dbReference type="InterPro" id="IPR050426">
    <property type="entry name" value="Glycosyltransferase_28"/>
</dbReference>
<reference evidence="5 6" key="1">
    <citation type="submission" date="2016-10" db="EMBL/GenBank/DDBJ databases">
        <authorList>
            <person name="de Groot N.N."/>
        </authorList>
    </citation>
    <scope>NUCLEOTIDE SEQUENCE [LARGE SCALE GENOMIC DNA]</scope>
    <source>
        <strain evidence="5 6">CGMCC 4.1877</strain>
    </source>
</reference>
<dbReference type="GO" id="GO:0005975">
    <property type="term" value="P:carbohydrate metabolic process"/>
    <property type="evidence" value="ECO:0007669"/>
    <property type="project" value="InterPro"/>
</dbReference>
<dbReference type="STRING" id="260086.SAMN05216207_103827"/>
<dbReference type="PANTHER" id="PTHR48050:SF13">
    <property type="entry name" value="STEROL 3-BETA-GLUCOSYLTRANSFERASE UGT80A2"/>
    <property type="match status" value="1"/>
</dbReference>
<evidence type="ECO:0000256" key="1">
    <source>
        <dbReference type="ARBA" id="ARBA00004660"/>
    </source>
</evidence>
<dbReference type="InterPro" id="IPR004276">
    <property type="entry name" value="GlycoTrans_28_N"/>
</dbReference>
<sequence>MRVVVVAIGSTGDVLPYTGLAARLRADGHEVAIATHAPFDAAVRASGARFHPLPMDMERELASPRGQRSLRYSATGSAGTVALYRRHWREMGAAITRAAAGADVLLVSMLGWQGIHVAEAMGIPSMGVYLQPFDPTAEFPPWALTRRSLGRWGNRAAARALRVLGQVPFRSATAELRRDLGLAPLGIREHFARLDRDRWPVFYGFGSAVLGAPRDWPAWRRVVGYWWPEAEPGRELPPELTAFLATGDPPVVVTLGSMAPGDAGSRLAAIRAALRATGRRAVVQAGWAGLDPIGDERLLTIGPARHDLLFPQAAAVVHHAGAGTTAAGLRAGVPAVPLPLAADQPLWARRLVELGVAPAEIPLRRVTAAALAGAVGDAVQRPGPRQQAGRLAERLAGEDGAGAVAEALRTGRYW</sequence>
<keyword evidence="6" id="KW-1185">Reference proteome</keyword>
<dbReference type="PANTHER" id="PTHR48050">
    <property type="entry name" value="STEROL 3-BETA-GLUCOSYLTRANSFERASE"/>
    <property type="match status" value="1"/>
</dbReference>
<dbReference type="InterPro" id="IPR010610">
    <property type="entry name" value="EryCIII-like_C"/>
</dbReference>